<dbReference type="AlphaFoldDB" id="A0AAW0G6V6"/>
<gene>
    <name evidence="1" type="ORF">QCA50_009732</name>
</gene>
<reference evidence="1 2" key="1">
    <citation type="submission" date="2022-09" db="EMBL/GenBank/DDBJ databases">
        <authorList>
            <person name="Palmer J.M."/>
        </authorList>
    </citation>
    <scope>NUCLEOTIDE SEQUENCE [LARGE SCALE GENOMIC DNA]</scope>
    <source>
        <strain evidence="1 2">DSM 7382</strain>
    </source>
</reference>
<accession>A0AAW0G6V6</accession>
<keyword evidence="2" id="KW-1185">Reference proteome</keyword>
<name>A0AAW0G6V6_9APHY</name>
<sequence length="105" mass="11936">MEICAPLPRTVLQALHGSLPLDAPHLHPQAMRKPPSYRIELGRSLSIRLIYSQWLLVIRPTLSGRQVGYWESPQCPSLCWISRYQYLSNGSSSGHSRMSGRLTDY</sequence>
<protein>
    <submittedName>
        <fullName evidence="1">Uncharacterized protein</fullName>
    </submittedName>
</protein>
<dbReference type="Proteomes" id="UP001385951">
    <property type="component" value="Unassembled WGS sequence"/>
</dbReference>
<evidence type="ECO:0000313" key="2">
    <source>
        <dbReference type="Proteomes" id="UP001385951"/>
    </source>
</evidence>
<organism evidence="1 2">
    <name type="scientific">Cerrena zonata</name>
    <dbReference type="NCBI Taxonomy" id="2478898"/>
    <lineage>
        <taxon>Eukaryota</taxon>
        <taxon>Fungi</taxon>
        <taxon>Dikarya</taxon>
        <taxon>Basidiomycota</taxon>
        <taxon>Agaricomycotina</taxon>
        <taxon>Agaricomycetes</taxon>
        <taxon>Polyporales</taxon>
        <taxon>Cerrenaceae</taxon>
        <taxon>Cerrena</taxon>
    </lineage>
</organism>
<evidence type="ECO:0000313" key="1">
    <source>
        <dbReference type="EMBL" id="KAK7687227.1"/>
    </source>
</evidence>
<comment type="caution">
    <text evidence="1">The sequence shown here is derived from an EMBL/GenBank/DDBJ whole genome shotgun (WGS) entry which is preliminary data.</text>
</comment>
<dbReference type="EMBL" id="JASBNA010000014">
    <property type="protein sequence ID" value="KAK7687227.1"/>
    <property type="molecule type" value="Genomic_DNA"/>
</dbReference>
<proteinExistence type="predicted"/>